<dbReference type="EMBL" id="OX596089">
    <property type="protein sequence ID" value="CAN0529604.1"/>
    <property type="molecule type" value="Genomic_DNA"/>
</dbReference>
<organism evidence="1 2">
    <name type="scientific">Rangifer tarandus platyrhynchus</name>
    <name type="common">Svalbard reindeer</name>
    <dbReference type="NCBI Taxonomy" id="3082113"/>
    <lineage>
        <taxon>Eukaryota</taxon>
        <taxon>Metazoa</taxon>
        <taxon>Chordata</taxon>
        <taxon>Craniata</taxon>
        <taxon>Vertebrata</taxon>
        <taxon>Euteleostomi</taxon>
        <taxon>Mammalia</taxon>
        <taxon>Eutheria</taxon>
        <taxon>Laurasiatheria</taxon>
        <taxon>Artiodactyla</taxon>
        <taxon>Ruminantia</taxon>
        <taxon>Pecora</taxon>
        <taxon>Cervidae</taxon>
        <taxon>Odocoileinae</taxon>
        <taxon>Rangifer</taxon>
    </lineage>
</organism>
<protein>
    <submittedName>
        <fullName evidence="1">Uncharacterized protein</fullName>
    </submittedName>
</protein>
<name>A0AC59ZY55_RANTA</name>
<dbReference type="Proteomes" id="UP001162501">
    <property type="component" value="Chromosome 5"/>
</dbReference>
<reference evidence="1" key="1">
    <citation type="submission" date="2023-05" db="EMBL/GenBank/DDBJ databases">
        <authorList>
            <consortium name="ELIXIR-Norway"/>
        </authorList>
    </citation>
    <scope>NUCLEOTIDE SEQUENCE</scope>
</reference>
<sequence>MTSRPPSAPPPLAPPPGHQVGPNDPPRSTPPPLPTNAHSLRSRAHIPLLRCTGVCPIAAPDQTSPVKAFLSKISVWKGILLGSCFSPTPRWLRQVLQGASCKVDVYLWAERGNCSGGRLRHPRGARLCAGHRCGHRWPRLRFGPLNLSAWAAAGREGCPVVSRPASPPSSR</sequence>
<evidence type="ECO:0000313" key="2">
    <source>
        <dbReference type="Proteomes" id="UP001162501"/>
    </source>
</evidence>
<evidence type="ECO:0000313" key="1">
    <source>
        <dbReference type="EMBL" id="CAN0529604.1"/>
    </source>
</evidence>
<proteinExistence type="predicted"/>
<reference evidence="1" key="2">
    <citation type="submission" date="2025-03" db="EMBL/GenBank/DDBJ databases">
        <authorList>
            <consortium name="ELIXIR-Norway"/>
            <consortium name="Elixir Norway"/>
        </authorList>
    </citation>
    <scope>NUCLEOTIDE SEQUENCE</scope>
</reference>
<gene>
    <name evidence="1" type="ORF">MRATA1EN22A_LOCUS24478</name>
</gene>
<accession>A0AC59ZY55</accession>